<geneLocation type="plasmid" evidence="1 5">
    <name>pHM100</name>
</geneLocation>
<accession>I3R904</accession>
<reference evidence="2 7" key="4">
    <citation type="submission" date="2014-04" db="EMBL/GenBank/DDBJ databases">
        <title>Transcriptional profiles of Haloferax mediterranei on the basis of nitrogen availability.</title>
        <authorList>
            <person name="Bautista V."/>
        </authorList>
    </citation>
    <scope>NUCLEOTIDE SEQUENCE [LARGE SCALE GENOMIC DNA]</scope>
    <source>
        <strain evidence="2">ATCC 33500</strain>
        <strain evidence="7">ATCC 33500 / DSM 1411 / JCM 8866 / NBRC 14739 / NCIMB 2177 / R-4</strain>
        <plasmid evidence="2">HMPLAS3</plasmid>
        <plasmid evidence="7">Plasmid HMPLAS3</plasmid>
    </source>
</reference>
<sequence>MAAIPEEIGFMEQTVYVAVVPRLPEGHRIVGIRIELPGVPVAPADSAGLGLDDHAARTGLQAVHVLAFERFAVLA</sequence>
<name>I3R904_HALMT</name>
<evidence type="ECO:0000313" key="5">
    <source>
        <dbReference type="Proteomes" id="UP000006469"/>
    </source>
</evidence>
<evidence type="ECO:0000313" key="3">
    <source>
        <dbReference type="EMBL" id="ELZ97616.1"/>
    </source>
</evidence>
<reference evidence="4 8" key="6">
    <citation type="submission" date="2019-04" db="EMBL/GenBank/DDBJ databases">
        <title>Methylomes of two halophilic Archaea, Haloarcula marismortui and Haloferax mediterranei.</title>
        <authorList>
            <person name="DasSarma S."/>
            <person name="DasSarma P."/>
            <person name="DasSarma S."/>
            <person name="Fomenkov A."/>
            <person name="Vincze T."/>
            <person name="Anton B.P."/>
            <person name="Roberts R.J."/>
        </authorList>
    </citation>
    <scope>NUCLEOTIDE SEQUENCE [LARGE SCALE GENOMIC DNA]</scope>
    <source>
        <strain evidence="4">ATCC 33500</strain>
        <strain evidence="8">ATCC 33500 / DSM 1411 / JCM 8866 / NBRC 14739 / NCIMB 2177 / R-4</strain>
        <plasmid evidence="4 8">pHME132</plasmid>
    </source>
</reference>
<geneLocation type="plasmid" evidence="2 7">
    <name>HMPLAS3</name>
</geneLocation>
<geneLocation type="plasmid" evidence="4 8">
    <name>pHME132</name>
</geneLocation>
<dbReference type="Proteomes" id="UP000299011">
    <property type="component" value="Plasmid pHME132"/>
</dbReference>
<dbReference type="OrthoDB" id="377811at2157"/>
<dbReference type="EMBL" id="CP001869">
    <property type="protein sequence ID" value="AFK20714.1"/>
    <property type="molecule type" value="Genomic_DNA"/>
</dbReference>
<evidence type="ECO:0000313" key="8">
    <source>
        <dbReference type="Proteomes" id="UP000299011"/>
    </source>
</evidence>
<gene>
    <name evidence="1" type="ordered locus">HFX_4019</name>
    <name evidence="2" type="ORF">BM92_19710</name>
    <name evidence="3" type="ORF">C439_16908</name>
    <name evidence="4" type="ORF">E6P09_18945</name>
</gene>
<keyword evidence="6" id="KW-1185">Reference proteome</keyword>
<reference evidence="1 5" key="2">
    <citation type="journal article" date="2012" name="J. Bacteriol.">
        <title>Complete genome sequence of the metabolically versatile halophilic archaeon Haloferax mediterranei, a poly(3-hydroxybutyrate-co-3-hydroxyvalerate) producer.</title>
        <authorList>
            <person name="Han J."/>
            <person name="Zhang F."/>
            <person name="Hou J."/>
            <person name="Liu X."/>
            <person name="Li M."/>
            <person name="Liu H."/>
            <person name="Cai L."/>
            <person name="Zhang B."/>
            <person name="Chen Y."/>
            <person name="Zhou J."/>
            <person name="Hu S."/>
            <person name="Xiang H."/>
        </authorList>
    </citation>
    <scope>NUCLEOTIDE SEQUENCE [LARGE SCALE GENOMIC DNA]</scope>
    <source>
        <strain evidence="5">ATCC 33500 / DSM 1411 / JCM 8866 / NBRC 14739 / NCIMB 2177 / R-4</strain>
        <strain evidence="1">CGMCC 1.2087</strain>
        <plasmid evidence="5">pHM100</plasmid>
    </source>
</reference>
<dbReference type="KEGG" id="hme:HFX_4019"/>
<dbReference type="HOGENOM" id="CLU_2662216_0_0_2"/>
<dbReference type="GeneID" id="40158540"/>
<dbReference type="RefSeq" id="WP_004060548.1">
    <property type="nucleotide sequence ID" value="NC_017942.1"/>
</dbReference>
<evidence type="ECO:0000313" key="1">
    <source>
        <dbReference type="EMBL" id="AFK20714.1"/>
    </source>
</evidence>
<reference evidence="1" key="1">
    <citation type="journal article" date="2012" name="Appl. Environ. Microbiol.">
        <title>Identification of the haloarchaeal phasin (PhaP) that functions in polyhydroxyalkanoate accumulation and granule formation in Haloferax mediterranei.</title>
        <authorList>
            <person name="Cai S."/>
            <person name="Cai L."/>
            <person name="Liu H."/>
            <person name="Liu X."/>
            <person name="Han J."/>
            <person name="Zhou J."/>
            <person name="Xiang H."/>
        </authorList>
    </citation>
    <scope>NUCLEOTIDE SEQUENCE</scope>
    <source>
        <strain evidence="1">CGMCC 1.2087</strain>
    </source>
</reference>
<evidence type="ECO:0000313" key="6">
    <source>
        <dbReference type="Proteomes" id="UP000011603"/>
    </source>
</evidence>
<dbReference type="EMBL" id="CP039142">
    <property type="protein sequence ID" value="QCQ77398.1"/>
    <property type="molecule type" value="Genomic_DNA"/>
</dbReference>
<organism evidence="1 5">
    <name type="scientific">Haloferax mediterranei (strain ATCC 33500 / DSM 1411 / JCM 8866 / NBRC 14739 / NCIMB 2177 / R-4)</name>
    <name type="common">Halobacterium mediterranei</name>
    <dbReference type="NCBI Taxonomy" id="523841"/>
    <lineage>
        <taxon>Archaea</taxon>
        <taxon>Methanobacteriati</taxon>
        <taxon>Methanobacteriota</taxon>
        <taxon>Stenosarchaea group</taxon>
        <taxon>Halobacteria</taxon>
        <taxon>Halobacteriales</taxon>
        <taxon>Haloferacaceae</taxon>
        <taxon>Haloferax</taxon>
    </lineage>
</organism>
<proteinExistence type="predicted"/>
<protein>
    <submittedName>
        <fullName evidence="1">Uncharacterized protein</fullName>
    </submittedName>
</protein>
<dbReference type="PATRIC" id="fig|523841.21.peg.3401"/>
<dbReference type="Proteomes" id="UP000027075">
    <property type="component" value="Plasmid HMPLAS3"/>
</dbReference>
<dbReference type="AlphaFoldDB" id="I3R904"/>
<dbReference type="EMBL" id="CP007552">
    <property type="protein sequence ID" value="AHZ24030.1"/>
    <property type="molecule type" value="Genomic_DNA"/>
</dbReference>
<keyword evidence="1" id="KW-0614">Plasmid</keyword>
<reference evidence="3 6" key="3">
    <citation type="journal article" date="2014" name="PLoS Genet.">
        <title>Phylogenetically driven sequencing of extremely halophilic archaea reveals strategies for static and dynamic osmo-response.</title>
        <authorList>
            <person name="Becker E.A."/>
            <person name="Seitzer P.M."/>
            <person name="Tritt A."/>
            <person name="Larsen D."/>
            <person name="Krusor M."/>
            <person name="Yao A.I."/>
            <person name="Wu D."/>
            <person name="Madern D."/>
            <person name="Eisen J.A."/>
            <person name="Darling A.E."/>
            <person name="Facciotti M.T."/>
        </authorList>
    </citation>
    <scope>NUCLEOTIDE SEQUENCE [LARGE SCALE GENOMIC DNA]</scope>
    <source>
        <strain evidence="3">ATCC 33500</strain>
        <strain evidence="6">ATCC 33500 / DSM 1411 / JCM 8866 / NBRC 14739 / NCIMB 2177 / R-4</strain>
    </source>
</reference>
<evidence type="ECO:0000313" key="2">
    <source>
        <dbReference type="EMBL" id="AHZ24030.1"/>
    </source>
</evidence>
<dbReference type="Proteomes" id="UP000011603">
    <property type="component" value="Unassembled WGS sequence"/>
</dbReference>
<evidence type="ECO:0000313" key="7">
    <source>
        <dbReference type="Proteomes" id="UP000027075"/>
    </source>
</evidence>
<evidence type="ECO:0000313" key="4">
    <source>
        <dbReference type="EMBL" id="QCQ77398.1"/>
    </source>
</evidence>
<reference evidence="1" key="5">
    <citation type="submission" date="2014-05" db="EMBL/GenBank/DDBJ databases">
        <authorList>
            <person name="Wang L."/>
            <person name="Yang H."/>
            <person name="Xiang H."/>
        </authorList>
    </citation>
    <scope>NUCLEOTIDE SEQUENCE</scope>
    <source>
        <strain evidence="1">CGMCC 1.2087</strain>
        <plasmid evidence="1">pHM100</plasmid>
    </source>
</reference>
<dbReference type="Proteomes" id="UP000006469">
    <property type="component" value="Plasmid pHM100"/>
</dbReference>
<dbReference type="EMBL" id="AOLO01000014">
    <property type="protein sequence ID" value="ELZ97616.1"/>
    <property type="molecule type" value="Genomic_DNA"/>
</dbReference>